<feature type="compositionally biased region" description="Low complexity" evidence="1">
    <location>
        <begin position="57"/>
        <end position="71"/>
    </location>
</feature>
<dbReference type="EMBL" id="CP027059">
    <property type="protein sequence ID" value="UQZ84875.1"/>
    <property type="molecule type" value="Genomic_DNA"/>
</dbReference>
<protein>
    <submittedName>
        <fullName evidence="3">Uncharacterized protein</fullName>
    </submittedName>
</protein>
<dbReference type="Proteomes" id="UP001057134">
    <property type="component" value="Chromosome"/>
</dbReference>
<keyword evidence="4" id="KW-1185">Reference proteome</keyword>
<dbReference type="RefSeq" id="WP_249860595.1">
    <property type="nucleotide sequence ID" value="NZ_CP027059.1"/>
</dbReference>
<keyword evidence="2" id="KW-0812">Transmembrane</keyword>
<reference evidence="3" key="2">
    <citation type="journal article" date="2021" name="J Anim Sci Technol">
        <title>Complete genome sequence of Paenibacillus konkukensis sp. nov. SK3146 as a potential probiotic strain.</title>
        <authorList>
            <person name="Jung H.I."/>
            <person name="Park S."/>
            <person name="Niu K.M."/>
            <person name="Lee S.W."/>
            <person name="Kothari D."/>
            <person name="Yi K.J."/>
            <person name="Kim S.K."/>
        </authorList>
    </citation>
    <scope>NUCLEOTIDE SEQUENCE</scope>
    <source>
        <strain evidence="3">SK3146</strain>
    </source>
</reference>
<evidence type="ECO:0000313" key="4">
    <source>
        <dbReference type="Proteomes" id="UP001057134"/>
    </source>
</evidence>
<feature type="transmembrane region" description="Helical" evidence="2">
    <location>
        <begin position="141"/>
        <end position="160"/>
    </location>
</feature>
<keyword evidence="2" id="KW-0472">Membrane</keyword>
<name>A0ABY4RS49_9BACL</name>
<accession>A0ABY4RS49</accession>
<evidence type="ECO:0000313" key="3">
    <source>
        <dbReference type="EMBL" id="UQZ84875.1"/>
    </source>
</evidence>
<keyword evidence="2" id="KW-1133">Transmembrane helix</keyword>
<feature type="region of interest" description="Disordered" evidence="1">
    <location>
        <begin position="44"/>
        <end position="103"/>
    </location>
</feature>
<sequence>MKRYVIISLCLVLALMSGFQREVSAKGRTIAIEEGQIEPYVKVPPDREGEVTGQAYRSGRGSFSGVRSPGGSRTGTTAPGRNPSNAANNPRTTNPTNPGYGTPTRGGWGGIFGGFAAGALIGSLFNPFGFMGFGPGAGSPLSFIGLLFWAVVIYLVYRLFTRHRRNQP</sequence>
<evidence type="ECO:0000256" key="2">
    <source>
        <dbReference type="SAM" id="Phobius"/>
    </source>
</evidence>
<reference evidence="3" key="1">
    <citation type="submission" date="2018-02" db="EMBL/GenBank/DDBJ databases">
        <authorList>
            <person name="Kim S.-K."/>
            <person name="Jung H.-I."/>
            <person name="Lee S.-W."/>
        </authorList>
    </citation>
    <scope>NUCLEOTIDE SEQUENCE</scope>
    <source>
        <strain evidence="3">SK3146</strain>
    </source>
</reference>
<gene>
    <name evidence="3" type="ORF">SK3146_04136</name>
</gene>
<proteinExistence type="predicted"/>
<feature type="compositionally biased region" description="Low complexity" evidence="1">
    <location>
        <begin position="78"/>
        <end position="103"/>
    </location>
</feature>
<evidence type="ECO:0000256" key="1">
    <source>
        <dbReference type="SAM" id="MobiDB-lite"/>
    </source>
</evidence>
<organism evidence="3 4">
    <name type="scientific">Paenibacillus konkukensis</name>
    <dbReference type="NCBI Taxonomy" id="2020716"/>
    <lineage>
        <taxon>Bacteria</taxon>
        <taxon>Bacillati</taxon>
        <taxon>Bacillota</taxon>
        <taxon>Bacilli</taxon>
        <taxon>Bacillales</taxon>
        <taxon>Paenibacillaceae</taxon>
        <taxon>Paenibacillus</taxon>
    </lineage>
</organism>